<dbReference type="InterPro" id="IPR050345">
    <property type="entry name" value="Aliph_Amidase/BUP"/>
</dbReference>
<evidence type="ECO:0000313" key="4">
    <source>
        <dbReference type="Proteomes" id="UP000182400"/>
    </source>
</evidence>
<dbReference type="STRING" id="658457.SAMN05216601_101304"/>
<dbReference type="InterPro" id="IPR036526">
    <property type="entry name" value="C-N_Hydrolase_sf"/>
</dbReference>
<protein>
    <submittedName>
        <fullName evidence="3">Predicted amidohydrolase</fullName>
    </submittedName>
</protein>
<dbReference type="InterPro" id="IPR003010">
    <property type="entry name" value="C-N_Hydrolase"/>
</dbReference>
<name>A0A1I5JEP5_9GAMM</name>
<dbReference type="Proteomes" id="UP000182400">
    <property type="component" value="Unassembled WGS sequence"/>
</dbReference>
<evidence type="ECO:0000313" key="3">
    <source>
        <dbReference type="EMBL" id="SFO71119.1"/>
    </source>
</evidence>
<sequence>MPKQPARLIRHAQHIHEDTMKISVAQIHPIAGNPTQTIEKVAETSRQAASEGSRLIAFPECLLTGGSFDSREELERGAIEIEALAPLLAVSAETGIYIIAGFYERLPDAIFNTAALIGPKGIVGLHRKRHLPFMIGDRFTDTPDEWTPPVFDTDIGRIGMAICYEIRFPEVVRTLALEGADIVVLPAAWPEQARMLPDLFSTVRAAENIVYFVAPNRNDMDGGMQFIGMSHIIEPSGKTLVRAGLEDGVYSAEIDIEKARNKSLIREPGVFEVHPFKDRLPDTYRI</sequence>
<dbReference type="GO" id="GO:0016811">
    <property type="term" value="F:hydrolase activity, acting on carbon-nitrogen (but not peptide) bonds, in linear amides"/>
    <property type="evidence" value="ECO:0007669"/>
    <property type="project" value="TreeGrafter"/>
</dbReference>
<dbReference type="CDD" id="cd07197">
    <property type="entry name" value="nitrilase"/>
    <property type="match status" value="1"/>
</dbReference>
<organism evidence="3 4">
    <name type="scientific">Ectopseudomonas composti</name>
    <dbReference type="NCBI Taxonomy" id="658457"/>
    <lineage>
        <taxon>Bacteria</taxon>
        <taxon>Pseudomonadati</taxon>
        <taxon>Pseudomonadota</taxon>
        <taxon>Gammaproteobacteria</taxon>
        <taxon>Pseudomonadales</taxon>
        <taxon>Pseudomonadaceae</taxon>
        <taxon>Ectopseudomonas</taxon>
    </lineage>
</organism>
<dbReference type="PROSITE" id="PS50263">
    <property type="entry name" value="CN_HYDROLASE"/>
    <property type="match status" value="1"/>
</dbReference>
<dbReference type="AlphaFoldDB" id="A0A1I5JEP5"/>
<dbReference type="Gene3D" id="3.60.110.10">
    <property type="entry name" value="Carbon-nitrogen hydrolase"/>
    <property type="match status" value="1"/>
</dbReference>
<keyword evidence="1 3" id="KW-0378">Hydrolase</keyword>
<evidence type="ECO:0000259" key="2">
    <source>
        <dbReference type="PROSITE" id="PS50263"/>
    </source>
</evidence>
<dbReference type="Pfam" id="PF00795">
    <property type="entry name" value="CN_hydrolase"/>
    <property type="match status" value="1"/>
</dbReference>
<dbReference type="SUPFAM" id="SSF56317">
    <property type="entry name" value="Carbon-nitrogen hydrolase"/>
    <property type="match status" value="1"/>
</dbReference>
<accession>A0A1I5JEP5</accession>
<proteinExistence type="predicted"/>
<gene>
    <name evidence="3" type="ORF">SAMN05216601_101304</name>
</gene>
<evidence type="ECO:0000256" key="1">
    <source>
        <dbReference type="ARBA" id="ARBA00022801"/>
    </source>
</evidence>
<reference evidence="3 4" key="1">
    <citation type="submission" date="2016-10" db="EMBL/GenBank/DDBJ databases">
        <authorList>
            <person name="de Groot N.N."/>
        </authorList>
    </citation>
    <scope>NUCLEOTIDE SEQUENCE [LARGE SCALE GENOMIC DNA]</scope>
    <source>
        <strain evidence="3 4">CCUG 59231</strain>
    </source>
</reference>
<feature type="domain" description="CN hydrolase" evidence="2">
    <location>
        <begin position="20"/>
        <end position="256"/>
    </location>
</feature>
<dbReference type="EMBL" id="FOWP01000001">
    <property type="protein sequence ID" value="SFO71119.1"/>
    <property type="molecule type" value="Genomic_DNA"/>
</dbReference>
<dbReference type="PANTHER" id="PTHR43674:SF16">
    <property type="entry name" value="CARBON-NITROGEN FAMILY, PUTATIVE (AFU_ORTHOLOGUE AFUA_5G02350)-RELATED"/>
    <property type="match status" value="1"/>
</dbReference>
<dbReference type="PANTHER" id="PTHR43674">
    <property type="entry name" value="NITRILASE C965.09-RELATED"/>
    <property type="match status" value="1"/>
</dbReference>